<organism evidence="2 3">
    <name type="scientific">Punica granatum</name>
    <name type="common">Pomegranate</name>
    <dbReference type="NCBI Taxonomy" id="22663"/>
    <lineage>
        <taxon>Eukaryota</taxon>
        <taxon>Viridiplantae</taxon>
        <taxon>Streptophyta</taxon>
        <taxon>Embryophyta</taxon>
        <taxon>Tracheophyta</taxon>
        <taxon>Spermatophyta</taxon>
        <taxon>Magnoliopsida</taxon>
        <taxon>eudicotyledons</taxon>
        <taxon>Gunneridae</taxon>
        <taxon>Pentapetalae</taxon>
        <taxon>rosids</taxon>
        <taxon>malvids</taxon>
        <taxon>Myrtales</taxon>
        <taxon>Lythraceae</taxon>
        <taxon>Punica</taxon>
    </lineage>
</organism>
<dbReference type="Proteomes" id="UP000197138">
    <property type="component" value="Unassembled WGS sequence"/>
</dbReference>
<protein>
    <submittedName>
        <fullName evidence="2">Uncharacterized protein</fullName>
    </submittedName>
</protein>
<dbReference type="EMBL" id="MTKT01005472">
    <property type="protein sequence ID" value="OWM66926.1"/>
    <property type="molecule type" value="Genomic_DNA"/>
</dbReference>
<sequence>MICVDCGRFGHKKQCKDSEEPGSGEEIMTSDKTSKGGLKSNSIVPDSPAAPEVSLENLVPLNPLTSSMAAEPDDKMEDVVENVAPLGPDPKPGDCYHSLLLLTLSIVEKDLLAQDAASTGAEALPAHSA</sequence>
<name>A0A218W2R4_PUNGR</name>
<evidence type="ECO:0000313" key="3">
    <source>
        <dbReference type="Proteomes" id="UP000197138"/>
    </source>
</evidence>
<dbReference type="AlphaFoldDB" id="A0A218W2R4"/>
<feature type="region of interest" description="Disordered" evidence="1">
    <location>
        <begin position="12"/>
        <end position="51"/>
    </location>
</feature>
<evidence type="ECO:0000256" key="1">
    <source>
        <dbReference type="SAM" id="MobiDB-lite"/>
    </source>
</evidence>
<accession>A0A218W2R4</accession>
<gene>
    <name evidence="2" type="ORF">CDL15_Pgr008095</name>
</gene>
<evidence type="ECO:0000313" key="2">
    <source>
        <dbReference type="EMBL" id="OWM66926.1"/>
    </source>
</evidence>
<reference evidence="3" key="1">
    <citation type="journal article" date="2017" name="Plant J.">
        <title>The pomegranate (Punica granatum L.) genome and the genomics of punicalagin biosynthesis.</title>
        <authorList>
            <person name="Qin G."/>
            <person name="Xu C."/>
            <person name="Ming R."/>
            <person name="Tang H."/>
            <person name="Guyot R."/>
            <person name="Kramer E.M."/>
            <person name="Hu Y."/>
            <person name="Yi X."/>
            <person name="Qi Y."/>
            <person name="Xu X."/>
            <person name="Gao Z."/>
            <person name="Pan H."/>
            <person name="Jian J."/>
            <person name="Tian Y."/>
            <person name="Yue Z."/>
            <person name="Xu Y."/>
        </authorList>
    </citation>
    <scope>NUCLEOTIDE SEQUENCE [LARGE SCALE GENOMIC DNA]</scope>
    <source>
        <strain evidence="3">cv. Dabenzi</strain>
    </source>
</reference>
<comment type="caution">
    <text evidence="2">The sequence shown here is derived from an EMBL/GenBank/DDBJ whole genome shotgun (WGS) entry which is preliminary data.</text>
</comment>
<proteinExistence type="predicted"/>